<feature type="transmembrane region" description="Helical" evidence="2">
    <location>
        <begin position="73"/>
        <end position="95"/>
    </location>
</feature>
<sequence>MSENATDDQGINAQEEQAQDNQDDVVLPPELQDMYNKLDRTMKERYRKCKTKAEKIILLETTMHERKKGKYEISSVFIAISALIVTGITIVAKIFENETFINFIIIMNSVLLPSCIGIILAALLGRYVVPLTVSISWIGVGVSISTLFLEIFE</sequence>
<reference evidence="3 4" key="1">
    <citation type="submission" date="2021-06" db="EMBL/GenBank/DDBJ databases">
        <authorList>
            <person name="Kallberg Y."/>
            <person name="Tangrot J."/>
            <person name="Rosling A."/>
        </authorList>
    </citation>
    <scope>NUCLEOTIDE SEQUENCE [LARGE SCALE GENOMIC DNA]</scope>
    <source>
        <strain evidence="3 4">120-4 pot B 10/14</strain>
    </source>
</reference>
<evidence type="ECO:0000313" key="4">
    <source>
        <dbReference type="Proteomes" id="UP000789901"/>
    </source>
</evidence>
<feature type="region of interest" description="Disordered" evidence="1">
    <location>
        <begin position="1"/>
        <end position="23"/>
    </location>
</feature>
<keyword evidence="2" id="KW-0472">Membrane</keyword>
<feature type="transmembrane region" description="Helical" evidence="2">
    <location>
        <begin position="131"/>
        <end position="152"/>
    </location>
</feature>
<keyword evidence="2" id="KW-1133">Transmembrane helix</keyword>
<keyword evidence="4" id="KW-1185">Reference proteome</keyword>
<feature type="transmembrane region" description="Helical" evidence="2">
    <location>
        <begin position="101"/>
        <end position="124"/>
    </location>
</feature>
<proteinExistence type="predicted"/>
<keyword evidence="2" id="KW-0812">Transmembrane</keyword>
<evidence type="ECO:0000256" key="1">
    <source>
        <dbReference type="SAM" id="MobiDB-lite"/>
    </source>
</evidence>
<evidence type="ECO:0000313" key="3">
    <source>
        <dbReference type="EMBL" id="CAG8753673.1"/>
    </source>
</evidence>
<name>A0ABN7VBL0_GIGMA</name>
<protein>
    <submittedName>
        <fullName evidence="3">39179_t:CDS:1</fullName>
    </submittedName>
</protein>
<organism evidence="3 4">
    <name type="scientific">Gigaspora margarita</name>
    <dbReference type="NCBI Taxonomy" id="4874"/>
    <lineage>
        <taxon>Eukaryota</taxon>
        <taxon>Fungi</taxon>
        <taxon>Fungi incertae sedis</taxon>
        <taxon>Mucoromycota</taxon>
        <taxon>Glomeromycotina</taxon>
        <taxon>Glomeromycetes</taxon>
        <taxon>Diversisporales</taxon>
        <taxon>Gigasporaceae</taxon>
        <taxon>Gigaspora</taxon>
    </lineage>
</organism>
<dbReference type="EMBL" id="CAJVQB010012205">
    <property type="protein sequence ID" value="CAG8753673.1"/>
    <property type="molecule type" value="Genomic_DNA"/>
</dbReference>
<accession>A0ABN7VBL0</accession>
<feature type="compositionally biased region" description="Polar residues" evidence="1">
    <location>
        <begin position="1"/>
        <end position="11"/>
    </location>
</feature>
<comment type="caution">
    <text evidence="3">The sequence shown here is derived from an EMBL/GenBank/DDBJ whole genome shotgun (WGS) entry which is preliminary data.</text>
</comment>
<evidence type="ECO:0000256" key="2">
    <source>
        <dbReference type="SAM" id="Phobius"/>
    </source>
</evidence>
<dbReference type="Proteomes" id="UP000789901">
    <property type="component" value="Unassembled WGS sequence"/>
</dbReference>
<gene>
    <name evidence="3" type="ORF">GMARGA_LOCUS16676</name>
</gene>